<reference evidence="1 2" key="1">
    <citation type="submission" date="2014-06" db="EMBL/GenBank/DDBJ databases">
        <title>Evolutionary Origins and Diversification of the Mycorrhizal Mutualists.</title>
        <authorList>
            <consortium name="DOE Joint Genome Institute"/>
            <consortium name="Mycorrhizal Genomics Consortium"/>
            <person name="Kohler A."/>
            <person name="Kuo A."/>
            <person name="Nagy L.G."/>
            <person name="Floudas D."/>
            <person name="Copeland A."/>
            <person name="Barry K.W."/>
            <person name="Cichocki N."/>
            <person name="Veneault-Fourrey C."/>
            <person name="LaButti K."/>
            <person name="Lindquist E.A."/>
            <person name="Lipzen A."/>
            <person name="Lundell T."/>
            <person name="Morin E."/>
            <person name="Murat C."/>
            <person name="Riley R."/>
            <person name="Ohm R."/>
            <person name="Sun H."/>
            <person name="Tunlid A."/>
            <person name="Henrissat B."/>
            <person name="Grigoriev I.V."/>
            <person name="Hibbett D.S."/>
            <person name="Martin F."/>
        </authorList>
    </citation>
    <scope>NUCLEOTIDE SEQUENCE [LARGE SCALE GENOMIC DNA]</scope>
    <source>
        <strain evidence="1 2">SS14</strain>
    </source>
</reference>
<dbReference type="AlphaFoldDB" id="A0A0C9UI03"/>
<organism evidence="1 2">
    <name type="scientific">Sphaerobolus stellatus (strain SS14)</name>
    <dbReference type="NCBI Taxonomy" id="990650"/>
    <lineage>
        <taxon>Eukaryota</taxon>
        <taxon>Fungi</taxon>
        <taxon>Dikarya</taxon>
        <taxon>Basidiomycota</taxon>
        <taxon>Agaricomycotina</taxon>
        <taxon>Agaricomycetes</taxon>
        <taxon>Phallomycetidae</taxon>
        <taxon>Geastrales</taxon>
        <taxon>Sphaerobolaceae</taxon>
        <taxon>Sphaerobolus</taxon>
    </lineage>
</organism>
<keyword evidence="2" id="KW-1185">Reference proteome</keyword>
<dbReference type="Proteomes" id="UP000054279">
    <property type="component" value="Unassembled WGS sequence"/>
</dbReference>
<name>A0A0C9UI03_SPHS4</name>
<evidence type="ECO:0000313" key="1">
    <source>
        <dbReference type="EMBL" id="KIJ25016.1"/>
    </source>
</evidence>
<accession>A0A0C9UI03</accession>
<dbReference type="EMBL" id="KN837440">
    <property type="protein sequence ID" value="KIJ25016.1"/>
    <property type="molecule type" value="Genomic_DNA"/>
</dbReference>
<proteinExistence type="predicted"/>
<sequence length="175" mass="19324">MKDPIYCTGYVKSADDIVDTLITIRRGLTGRPRTMDAPNGLEALNMPSKPSAIEPLAHGFTYDKTVQTDDGSALDVMNSSQTIFRNRRPHLASPVKAATEVDDFAVKMATAVLGAGNRFEIIPCIGTVATWRRLEDTAARPISPEQLGWKDMIVDRPAFWSSYFRAWVVDSKGHP</sequence>
<gene>
    <name evidence="1" type="ORF">M422DRAFT_274087</name>
</gene>
<evidence type="ECO:0000313" key="2">
    <source>
        <dbReference type="Proteomes" id="UP000054279"/>
    </source>
</evidence>
<protein>
    <submittedName>
        <fullName evidence="1">Uncharacterized protein</fullName>
    </submittedName>
</protein>
<dbReference type="HOGENOM" id="CLU_1533531_0_0_1"/>